<evidence type="ECO:0000256" key="7">
    <source>
        <dbReference type="ARBA" id="ARBA00022741"/>
    </source>
</evidence>
<keyword evidence="11" id="KW-0443">Lipid metabolism</keyword>
<feature type="transmembrane region" description="Helical" evidence="15">
    <location>
        <begin position="94"/>
        <end position="113"/>
    </location>
</feature>
<keyword evidence="4" id="KW-0444">Lipid biosynthesis</keyword>
<evidence type="ECO:0000256" key="15">
    <source>
        <dbReference type="SAM" id="Phobius"/>
    </source>
</evidence>
<dbReference type="RefSeq" id="WP_345970470.1">
    <property type="nucleotide sequence ID" value="NZ_CP147920.1"/>
</dbReference>
<keyword evidence="17" id="KW-1185">Reference proteome</keyword>
<evidence type="ECO:0000256" key="10">
    <source>
        <dbReference type="ARBA" id="ARBA00022989"/>
    </source>
</evidence>
<evidence type="ECO:0000256" key="9">
    <source>
        <dbReference type="ARBA" id="ARBA00022840"/>
    </source>
</evidence>
<organism evidence="16 17">
    <name type="scientific">Sulfurimonas diazotrophicus</name>
    <dbReference type="NCBI Taxonomy" id="3131939"/>
    <lineage>
        <taxon>Bacteria</taxon>
        <taxon>Pseudomonadati</taxon>
        <taxon>Campylobacterota</taxon>
        <taxon>Epsilonproteobacteria</taxon>
        <taxon>Campylobacterales</taxon>
        <taxon>Sulfurimonadaceae</taxon>
        <taxon>Sulfurimonas</taxon>
    </lineage>
</organism>
<name>A0ABZ3HA35_9BACT</name>
<dbReference type="Gene3D" id="1.10.287.3610">
    <property type="match status" value="1"/>
</dbReference>
<gene>
    <name evidence="16" type="ORF">WCY31_01495</name>
</gene>
<evidence type="ECO:0000256" key="14">
    <source>
        <dbReference type="ARBA" id="ARBA00023264"/>
    </source>
</evidence>
<evidence type="ECO:0000256" key="11">
    <source>
        <dbReference type="ARBA" id="ARBA00023098"/>
    </source>
</evidence>
<keyword evidence="14" id="KW-1208">Phospholipid metabolism</keyword>
<keyword evidence="8 16" id="KW-0418">Kinase</keyword>
<keyword evidence="9" id="KW-0067">ATP-binding</keyword>
<evidence type="ECO:0000256" key="3">
    <source>
        <dbReference type="ARBA" id="ARBA00022475"/>
    </source>
</evidence>
<dbReference type="InterPro" id="IPR000829">
    <property type="entry name" value="DAGK"/>
</dbReference>
<proteinExistence type="inferred from homology"/>
<evidence type="ECO:0000256" key="4">
    <source>
        <dbReference type="ARBA" id="ARBA00022516"/>
    </source>
</evidence>
<evidence type="ECO:0000256" key="6">
    <source>
        <dbReference type="ARBA" id="ARBA00022692"/>
    </source>
</evidence>
<evidence type="ECO:0000256" key="13">
    <source>
        <dbReference type="ARBA" id="ARBA00023209"/>
    </source>
</evidence>
<keyword evidence="12 15" id="KW-0472">Membrane</keyword>
<evidence type="ECO:0000256" key="12">
    <source>
        <dbReference type="ARBA" id="ARBA00023136"/>
    </source>
</evidence>
<evidence type="ECO:0000256" key="1">
    <source>
        <dbReference type="ARBA" id="ARBA00004651"/>
    </source>
</evidence>
<dbReference type="PANTHER" id="PTHR34299:SF1">
    <property type="entry name" value="DIACYLGLYCEROL KINASE"/>
    <property type="match status" value="1"/>
</dbReference>
<dbReference type="EC" id="2.7.1.107" evidence="16"/>
<protein>
    <submittedName>
        <fullName evidence="16">Diacylglycerol kinase</fullName>
        <ecNumber evidence="16">2.7.1.107</ecNumber>
    </submittedName>
</protein>
<reference evidence="16 17" key="1">
    <citation type="submission" date="2024-03" db="EMBL/GenBank/DDBJ databases">
        <title>Sulfurimonas sp. HSL3-1.</title>
        <authorList>
            <person name="Wang S."/>
        </authorList>
    </citation>
    <scope>NUCLEOTIDE SEQUENCE [LARGE SCALE GENOMIC DNA]</scope>
    <source>
        <strain evidence="16 17">HSL3-1</strain>
    </source>
</reference>
<feature type="transmembrane region" description="Helical" evidence="15">
    <location>
        <begin position="28"/>
        <end position="48"/>
    </location>
</feature>
<dbReference type="Pfam" id="PF01219">
    <property type="entry name" value="DAGK_prokar"/>
    <property type="match status" value="1"/>
</dbReference>
<keyword evidence="7" id="KW-0547">Nucleotide-binding</keyword>
<dbReference type="Proteomes" id="UP001447842">
    <property type="component" value="Chromosome"/>
</dbReference>
<dbReference type="GO" id="GO:0004143">
    <property type="term" value="F:ATP-dependent diacylglycerol kinase activity"/>
    <property type="evidence" value="ECO:0007669"/>
    <property type="project" value="UniProtKB-EC"/>
</dbReference>
<keyword evidence="5 16" id="KW-0808">Transferase</keyword>
<dbReference type="PANTHER" id="PTHR34299">
    <property type="entry name" value="DIACYLGLYCEROL KINASE"/>
    <property type="match status" value="1"/>
</dbReference>
<keyword evidence="3" id="KW-1003">Cell membrane</keyword>
<comment type="subcellular location">
    <subcellularLocation>
        <location evidence="1">Cell membrane</location>
        <topology evidence="1">Multi-pass membrane protein</topology>
    </subcellularLocation>
</comment>
<accession>A0ABZ3HA35</accession>
<evidence type="ECO:0000256" key="2">
    <source>
        <dbReference type="ARBA" id="ARBA00005967"/>
    </source>
</evidence>
<comment type="similarity">
    <text evidence="2">Belongs to the bacterial diacylglycerol kinase family.</text>
</comment>
<feature type="transmembrane region" description="Helical" evidence="15">
    <location>
        <begin position="54"/>
        <end position="73"/>
    </location>
</feature>
<dbReference type="InterPro" id="IPR036945">
    <property type="entry name" value="DAGK_sf"/>
</dbReference>
<evidence type="ECO:0000256" key="8">
    <source>
        <dbReference type="ARBA" id="ARBA00022777"/>
    </source>
</evidence>
<keyword evidence="10 15" id="KW-1133">Transmembrane helix</keyword>
<keyword evidence="6 15" id="KW-0812">Transmembrane</keyword>
<evidence type="ECO:0000256" key="5">
    <source>
        <dbReference type="ARBA" id="ARBA00022679"/>
    </source>
</evidence>
<dbReference type="EMBL" id="CP147920">
    <property type="protein sequence ID" value="XAU15386.1"/>
    <property type="molecule type" value="Genomic_DNA"/>
</dbReference>
<sequence length="115" mass="13008">MNKPKYSLRRNFGYAVEGFMHVFRHETVFKIEVALFIVLSVVAWSIDVAKCERLWLQFSLFLPIVAELFNSAVERGVDLSTRDYHRLAKAAKDSAAAACLISVAMTVMIWGVVLL</sequence>
<keyword evidence="13" id="KW-0594">Phospholipid biosynthesis</keyword>
<evidence type="ECO:0000313" key="17">
    <source>
        <dbReference type="Proteomes" id="UP001447842"/>
    </source>
</evidence>
<evidence type="ECO:0000313" key="16">
    <source>
        <dbReference type="EMBL" id="XAU15386.1"/>
    </source>
</evidence>